<keyword evidence="4" id="KW-1185">Reference proteome</keyword>
<dbReference type="InterPro" id="IPR032675">
    <property type="entry name" value="LRR_dom_sf"/>
</dbReference>
<dbReference type="Gramene" id="C.cajan_00882.t">
    <property type="protein sequence ID" value="C.cajan_00882.t.cds1"/>
    <property type="gene ID" value="C.cajan_00882"/>
</dbReference>
<evidence type="ECO:0000256" key="1">
    <source>
        <dbReference type="ARBA" id="ARBA00022821"/>
    </source>
</evidence>
<dbReference type="AlphaFoldDB" id="A0A151SIT3"/>
<evidence type="ECO:0000259" key="2">
    <source>
        <dbReference type="Pfam" id="PF23247"/>
    </source>
</evidence>
<dbReference type="PANTHER" id="PTHR33463:SF209">
    <property type="entry name" value="DISEASE RESISTANCE PROTEIN RPS2-LIKE"/>
    <property type="match status" value="1"/>
</dbReference>
<feature type="domain" description="Disease resistance protein At4g27190-like leucine-rich repeats" evidence="2">
    <location>
        <begin position="3"/>
        <end position="111"/>
    </location>
</feature>
<protein>
    <submittedName>
        <fullName evidence="3">Disease resistance protein RPS2</fullName>
    </submittedName>
</protein>
<accession>A0A151SIT3</accession>
<dbReference type="InterPro" id="IPR057135">
    <property type="entry name" value="At4g27190-like_LRR"/>
</dbReference>
<reference evidence="3 4" key="1">
    <citation type="journal article" date="2012" name="Nat. Biotechnol.">
        <title>Draft genome sequence of pigeonpea (Cajanus cajan), an orphan legume crop of resource-poor farmers.</title>
        <authorList>
            <person name="Varshney R.K."/>
            <person name="Chen W."/>
            <person name="Li Y."/>
            <person name="Bharti A.K."/>
            <person name="Saxena R.K."/>
            <person name="Schlueter J.A."/>
            <person name="Donoghue M.T."/>
            <person name="Azam S."/>
            <person name="Fan G."/>
            <person name="Whaley A.M."/>
            <person name="Farmer A.D."/>
            <person name="Sheridan J."/>
            <person name="Iwata A."/>
            <person name="Tuteja R."/>
            <person name="Penmetsa R.V."/>
            <person name="Wu W."/>
            <person name="Upadhyaya H.D."/>
            <person name="Yang S.P."/>
            <person name="Shah T."/>
            <person name="Saxena K.B."/>
            <person name="Michael T."/>
            <person name="McCombie W.R."/>
            <person name="Yang B."/>
            <person name="Zhang G."/>
            <person name="Yang H."/>
            <person name="Wang J."/>
            <person name="Spillane C."/>
            <person name="Cook D.R."/>
            <person name="May G.D."/>
            <person name="Xu X."/>
            <person name="Jackson S.A."/>
        </authorList>
    </citation>
    <scope>NUCLEOTIDE SEQUENCE [LARGE SCALE GENOMIC DNA]</scope>
    <source>
        <strain evidence="4">cv. Asha</strain>
    </source>
</reference>
<evidence type="ECO:0000313" key="3">
    <source>
        <dbReference type="EMBL" id="KYP54710.1"/>
    </source>
</evidence>
<dbReference type="SUPFAM" id="SSF52058">
    <property type="entry name" value="L domain-like"/>
    <property type="match status" value="1"/>
</dbReference>
<proteinExistence type="predicted"/>
<dbReference type="EMBL" id="CM003613">
    <property type="protein sequence ID" value="KYP54710.1"/>
    <property type="molecule type" value="Genomic_DNA"/>
</dbReference>
<dbReference type="InterPro" id="IPR050905">
    <property type="entry name" value="Plant_NBS-LRR"/>
</dbReference>
<dbReference type="Proteomes" id="UP000075243">
    <property type="component" value="Chromosome 11"/>
</dbReference>
<dbReference type="Pfam" id="PF23247">
    <property type="entry name" value="LRR_RPS2"/>
    <property type="match status" value="1"/>
</dbReference>
<dbReference type="STRING" id="3821.A0A151SIT3"/>
<name>A0A151SIT3_CAJCA</name>
<keyword evidence="1" id="KW-0611">Plant defense</keyword>
<dbReference type="PANTHER" id="PTHR33463">
    <property type="entry name" value="NB-ARC DOMAIN-CONTAINING PROTEIN-RELATED"/>
    <property type="match status" value="1"/>
</dbReference>
<evidence type="ECO:0000313" key="4">
    <source>
        <dbReference type="Proteomes" id="UP000075243"/>
    </source>
</evidence>
<sequence>MLSVISSNMIIRFNNLKILTMDNCEVLTEVFTYEDDKSDNNIQEMFSQLRVLALSNLNNLTYVWNKEPKVPFFSNLASLYIFYCGSLKSLFSISSIKNLGKLKLLKLYNCEKIEEVISSGDKDENVIFPTMECLVLKNLPKLVSFYRQNATFNWPNLQTVRVNNIPNMKTFSRGNLNTPLLRSIYITFDKKIWLGNLNSSISYIHDNSGM</sequence>
<dbReference type="OMA" id="HRASMEC"/>
<gene>
    <name evidence="3" type="ORF">KK1_000907</name>
</gene>
<organism evidence="3 4">
    <name type="scientific">Cajanus cajan</name>
    <name type="common">Pigeon pea</name>
    <name type="synonym">Cajanus indicus</name>
    <dbReference type="NCBI Taxonomy" id="3821"/>
    <lineage>
        <taxon>Eukaryota</taxon>
        <taxon>Viridiplantae</taxon>
        <taxon>Streptophyta</taxon>
        <taxon>Embryophyta</taxon>
        <taxon>Tracheophyta</taxon>
        <taxon>Spermatophyta</taxon>
        <taxon>Magnoliopsida</taxon>
        <taxon>eudicotyledons</taxon>
        <taxon>Gunneridae</taxon>
        <taxon>Pentapetalae</taxon>
        <taxon>rosids</taxon>
        <taxon>fabids</taxon>
        <taxon>Fabales</taxon>
        <taxon>Fabaceae</taxon>
        <taxon>Papilionoideae</taxon>
        <taxon>50 kb inversion clade</taxon>
        <taxon>NPAAA clade</taxon>
        <taxon>indigoferoid/millettioid clade</taxon>
        <taxon>Phaseoleae</taxon>
        <taxon>Cajanus</taxon>
    </lineage>
</organism>
<dbReference type="Gene3D" id="3.80.10.10">
    <property type="entry name" value="Ribonuclease Inhibitor"/>
    <property type="match status" value="1"/>
</dbReference>